<proteinExistence type="inferred from homology"/>
<dbReference type="AlphaFoldDB" id="A0A6J4RWA4"/>
<dbReference type="PANTHER" id="PTHR40392">
    <property type="entry name" value="2-PHOSPHO-L-LACTATE GUANYLYLTRANSFERASE"/>
    <property type="match status" value="1"/>
</dbReference>
<dbReference type="SUPFAM" id="SSF53448">
    <property type="entry name" value="Nucleotide-diphospho-sugar transferases"/>
    <property type="match status" value="1"/>
</dbReference>
<feature type="binding site" evidence="5">
    <location>
        <position position="151"/>
    </location>
    <ligand>
        <name>phosphoenolpyruvate</name>
        <dbReference type="ChEBI" id="CHEBI:58702"/>
    </ligand>
</feature>
<dbReference type="HAMAP" id="MF_02114">
    <property type="entry name" value="CofC"/>
    <property type="match status" value="1"/>
</dbReference>
<dbReference type="Pfam" id="PF01983">
    <property type="entry name" value="CofC"/>
    <property type="match status" value="1"/>
</dbReference>
<dbReference type="InterPro" id="IPR029044">
    <property type="entry name" value="Nucleotide-diphossugar_trans"/>
</dbReference>
<gene>
    <name evidence="5" type="primary">fbiD</name>
    <name evidence="6" type="ORF">AVDCRST_MAG85-807</name>
</gene>
<dbReference type="UniPathway" id="UPA00071"/>
<accession>A0A6J4RWA4</accession>
<dbReference type="Gene3D" id="3.90.550.10">
    <property type="entry name" value="Spore Coat Polysaccharide Biosynthesis Protein SpsA, Chain A"/>
    <property type="match status" value="1"/>
</dbReference>
<evidence type="ECO:0000256" key="4">
    <source>
        <dbReference type="ARBA" id="ARBA00023134"/>
    </source>
</evidence>
<sequence length="206" mass="21594">MKTVAILPIKRFEQAKQRLEGVPERPVLAAEMARAVLRALAASERLDEVLVVTADDDAAADARACGARVVDEGTPLGHSEAALLGIAHTDAGRVLLVPGDCPLLRPSDVDDLLDRHPEPGVVVVPDRHGAGTNALLLQPPSAISPAFGPGSRERHARLAREAGVPVVVDEVLALARDVDTPDDLAVVRAVMNTSVSEDVVLSDGSQ</sequence>
<dbReference type="GO" id="GO:0005525">
    <property type="term" value="F:GTP binding"/>
    <property type="evidence" value="ECO:0007669"/>
    <property type="project" value="UniProtKB-KW"/>
</dbReference>
<keyword evidence="3 5" id="KW-0547">Nucleotide-binding</keyword>
<comment type="catalytic activity">
    <reaction evidence="5">
        <text>phosphoenolpyruvate + GTP + H(+) = enolpyruvoyl-2-diphospho-5'-guanosine + diphosphate</text>
        <dbReference type="Rhea" id="RHEA:30519"/>
        <dbReference type="ChEBI" id="CHEBI:15378"/>
        <dbReference type="ChEBI" id="CHEBI:33019"/>
        <dbReference type="ChEBI" id="CHEBI:37565"/>
        <dbReference type="ChEBI" id="CHEBI:58702"/>
        <dbReference type="ChEBI" id="CHEBI:143701"/>
        <dbReference type="EC" id="2.7.7.105"/>
    </reaction>
</comment>
<organism evidence="6">
    <name type="scientific">uncultured Solirubrobacteraceae bacterium</name>
    <dbReference type="NCBI Taxonomy" id="1162706"/>
    <lineage>
        <taxon>Bacteria</taxon>
        <taxon>Bacillati</taxon>
        <taxon>Actinomycetota</taxon>
        <taxon>Thermoleophilia</taxon>
        <taxon>Solirubrobacterales</taxon>
        <taxon>Solirubrobacteraceae</taxon>
        <taxon>environmental samples</taxon>
    </lineage>
</organism>
<feature type="binding site" evidence="5">
    <location>
        <position position="148"/>
    </location>
    <ligand>
        <name>phosphoenolpyruvate</name>
        <dbReference type="ChEBI" id="CHEBI:58702"/>
    </ligand>
</feature>
<dbReference type="GO" id="GO:0052645">
    <property type="term" value="P:F420-0 metabolic process"/>
    <property type="evidence" value="ECO:0007669"/>
    <property type="project" value="UniProtKB-UniRule"/>
</dbReference>
<protein>
    <recommendedName>
        <fullName evidence="5">Phosphoenolpyruvate guanylyltransferase</fullName>
        <shortName evidence="5">PEP guanylyltransferase</shortName>
        <ecNumber evidence="5">2.7.7.105</ecNumber>
    </recommendedName>
</protein>
<dbReference type="PANTHER" id="PTHR40392:SF1">
    <property type="entry name" value="2-PHOSPHO-L-LACTATE GUANYLYLTRANSFERASE"/>
    <property type="match status" value="1"/>
</dbReference>
<reference evidence="6" key="1">
    <citation type="submission" date="2020-02" db="EMBL/GenBank/DDBJ databases">
        <authorList>
            <person name="Meier V. D."/>
        </authorList>
    </citation>
    <scope>NUCLEOTIDE SEQUENCE</scope>
    <source>
        <strain evidence="6">AVDCRST_MAG85</strain>
    </source>
</reference>
<evidence type="ECO:0000256" key="3">
    <source>
        <dbReference type="ARBA" id="ARBA00022741"/>
    </source>
</evidence>
<dbReference type="InterPro" id="IPR002835">
    <property type="entry name" value="CofC"/>
</dbReference>
<evidence type="ECO:0000256" key="5">
    <source>
        <dbReference type="HAMAP-Rule" id="MF_02114"/>
    </source>
</evidence>
<keyword evidence="2 5" id="KW-0548">Nucleotidyltransferase</keyword>
<dbReference type="EC" id="2.7.7.105" evidence="5"/>
<comment type="similarity">
    <text evidence="5">Belongs to the CofC family.</text>
</comment>
<dbReference type="GO" id="GO:0043814">
    <property type="term" value="F:phospholactate guanylyltransferase activity"/>
    <property type="evidence" value="ECO:0007669"/>
    <property type="project" value="InterPro"/>
</dbReference>
<keyword evidence="4 5" id="KW-0342">GTP-binding</keyword>
<evidence type="ECO:0000256" key="2">
    <source>
        <dbReference type="ARBA" id="ARBA00022695"/>
    </source>
</evidence>
<keyword evidence="1 5" id="KW-0808">Transferase</keyword>
<dbReference type="NCBIfam" id="TIGR03552">
    <property type="entry name" value="F420_cofC"/>
    <property type="match status" value="1"/>
</dbReference>
<comment type="function">
    <text evidence="5">Guanylyltransferase that catalyzes the activation of phosphoenolpyruvate (PEP) as enolpyruvoyl-2-diphospho-5'-guanosine, via the condensation of PEP with GTP. It is involved in the biosynthesis of coenzyme F420, a hydride carrier cofactor.</text>
</comment>
<dbReference type="EMBL" id="CADCVT010000088">
    <property type="protein sequence ID" value="CAA9483331.1"/>
    <property type="molecule type" value="Genomic_DNA"/>
</dbReference>
<comment type="pathway">
    <text evidence="5">Cofactor biosynthesis; coenzyme F420 biosynthesis.</text>
</comment>
<evidence type="ECO:0000256" key="1">
    <source>
        <dbReference type="ARBA" id="ARBA00022679"/>
    </source>
</evidence>
<name>A0A6J4RWA4_9ACTN</name>
<feature type="binding site" evidence="5">
    <location>
        <position position="132"/>
    </location>
    <ligand>
        <name>phosphoenolpyruvate</name>
        <dbReference type="ChEBI" id="CHEBI:58702"/>
    </ligand>
</feature>
<evidence type="ECO:0000313" key="6">
    <source>
        <dbReference type="EMBL" id="CAA9483331.1"/>
    </source>
</evidence>